<gene>
    <name evidence="2" type="ORF">METZ01_LOCUS12441</name>
</gene>
<dbReference type="Gene3D" id="3.30.43.10">
    <property type="entry name" value="Uridine Diphospho-n-acetylenolpyruvylglucosamine Reductase, domain 2"/>
    <property type="match status" value="1"/>
</dbReference>
<dbReference type="SUPFAM" id="SSF56176">
    <property type="entry name" value="FAD-binding/transporter-associated domain-like"/>
    <property type="match status" value="1"/>
</dbReference>
<dbReference type="EMBL" id="UINC01000687">
    <property type="protein sequence ID" value="SUZ59587.1"/>
    <property type="molecule type" value="Genomic_DNA"/>
</dbReference>
<dbReference type="PROSITE" id="PS51387">
    <property type="entry name" value="FAD_PCMH"/>
    <property type="match status" value="1"/>
</dbReference>
<evidence type="ECO:0000259" key="1">
    <source>
        <dbReference type="PROSITE" id="PS51387"/>
    </source>
</evidence>
<dbReference type="AlphaFoldDB" id="A0A381NYZ4"/>
<dbReference type="InterPro" id="IPR051312">
    <property type="entry name" value="Diverse_Substr_Oxidored"/>
</dbReference>
<dbReference type="Pfam" id="PF00941">
    <property type="entry name" value="FAD_binding_5"/>
    <property type="match status" value="1"/>
</dbReference>
<organism evidence="2">
    <name type="scientific">marine metagenome</name>
    <dbReference type="NCBI Taxonomy" id="408172"/>
    <lineage>
        <taxon>unclassified sequences</taxon>
        <taxon>metagenomes</taxon>
        <taxon>ecological metagenomes</taxon>
    </lineage>
</organism>
<reference evidence="2" key="1">
    <citation type="submission" date="2018-05" db="EMBL/GenBank/DDBJ databases">
        <authorList>
            <person name="Lanie J.A."/>
            <person name="Ng W.-L."/>
            <person name="Kazmierczak K.M."/>
            <person name="Andrzejewski T.M."/>
            <person name="Davidsen T.M."/>
            <person name="Wayne K.J."/>
            <person name="Tettelin H."/>
            <person name="Glass J.I."/>
            <person name="Rusch D."/>
            <person name="Podicherti R."/>
            <person name="Tsui H.-C.T."/>
            <person name="Winkler M.E."/>
        </authorList>
    </citation>
    <scope>NUCLEOTIDE SEQUENCE</scope>
</reference>
<name>A0A381NYZ4_9ZZZZ</name>
<dbReference type="InterPro" id="IPR036318">
    <property type="entry name" value="FAD-bd_PCMH-like_sf"/>
</dbReference>
<sequence>MLRLPPFEYHAPSSIAEAVALKAEHGDSAMYSAGGTDLFPNMKRRQFTPQNLIGLADLEELHTISAENSANGLLIGSGVSLSEVAQHAGILRRFPALAAAAALVSAPQLRNMGTIGGNLCLDTRCNYYNQTFQWRKALGFCLKKEGDTCWVARSSPKCLAVSSSDCAPVVLALNAEFNLEGTEGQRTVPATEFYKNDGADFLNKTPDELLVSIRLPEHEGWKMNYKKLRRRDSIDFPILGVATALRLENSGRSGAPGSTGSTLDCAEIRIVLGAVASAPLRAYEAEKVLVGERLTTERIEAAAQLAAKLAKPMDNTDMTLGFRKKMVTHFVAEALKEALNN</sequence>
<dbReference type="SUPFAM" id="SSF55447">
    <property type="entry name" value="CO dehydrogenase flavoprotein C-terminal domain-like"/>
    <property type="match status" value="1"/>
</dbReference>
<dbReference type="SMART" id="SM01092">
    <property type="entry name" value="CO_deh_flav_C"/>
    <property type="match status" value="1"/>
</dbReference>
<feature type="domain" description="FAD-binding PCMH-type" evidence="1">
    <location>
        <begin position="2"/>
        <end position="220"/>
    </location>
</feature>
<dbReference type="Gene3D" id="3.30.390.50">
    <property type="entry name" value="CO dehydrogenase flavoprotein, C-terminal domain"/>
    <property type="match status" value="1"/>
</dbReference>
<dbReference type="GO" id="GO:0016491">
    <property type="term" value="F:oxidoreductase activity"/>
    <property type="evidence" value="ECO:0007669"/>
    <property type="project" value="InterPro"/>
</dbReference>
<dbReference type="InterPro" id="IPR016166">
    <property type="entry name" value="FAD-bd_PCMH"/>
</dbReference>
<protein>
    <recommendedName>
        <fullName evidence="1">FAD-binding PCMH-type domain-containing protein</fullName>
    </recommendedName>
</protein>
<dbReference type="InterPro" id="IPR002346">
    <property type="entry name" value="Mopterin_DH_FAD-bd"/>
</dbReference>
<evidence type="ECO:0000313" key="2">
    <source>
        <dbReference type="EMBL" id="SUZ59587.1"/>
    </source>
</evidence>
<dbReference type="Pfam" id="PF03450">
    <property type="entry name" value="CO_deh_flav_C"/>
    <property type="match status" value="1"/>
</dbReference>
<dbReference type="InterPro" id="IPR036683">
    <property type="entry name" value="CO_DH_flav_C_dom_sf"/>
</dbReference>
<dbReference type="InterPro" id="IPR016169">
    <property type="entry name" value="FAD-bd_PCMH_sub2"/>
</dbReference>
<dbReference type="PANTHER" id="PTHR42659:SF9">
    <property type="entry name" value="XANTHINE DEHYDROGENASE FAD-BINDING SUBUNIT XDHB-RELATED"/>
    <property type="match status" value="1"/>
</dbReference>
<proteinExistence type="predicted"/>
<dbReference type="InterPro" id="IPR016167">
    <property type="entry name" value="FAD-bd_PCMH_sub1"/>
</dbReference>
<dbReference type="GO" id="GO:0071949">
    <property type="term" value="F:FAD binding"/>
    <property type="evidence" value="ECO:0007669"/>
    <property type="project" value="InterPro"/>
</dbReference>
<dbReference type="PANTHER" id="PTHR42659">
    <property type="entry name" value="XANTHINE DEHYDROGENASE SUBUNIT C-RELATED"/>
    <property type="match status" value="1"/>
</dbReference>
<accession>A0A381NYZ4</accession>
<dbReference type="Gene3D" id="3.30.465.10">
    <property type="match status" value="1"/>
</dbReference>
<dbReference type="InterPro" id="IPR005107">
    <property type="entry name" value="CO_DH_flav_C"/>
</dbReference>